<proteinExistence type="predicted"/>
<organism evidence="1 2">
    <name type="scientific">Xylaria bambusicola</name>
    <dbReference type="NCBI Taxonomy" id="326684"/>
    <lineage>
        <taxon>Eukaryota</taxon>
        <taxon>Fungi</taxon>
        <taxon>Dikarya</taxon>
        <taxon>Ascomycota</taxon>
        <taxon>Pezizomycotina</taxon>
        <taxon>Sordariomycetes</taxon>
        <taxon>Xylariomycetidae</taxon>
        <taxon>Xylariales</taxon>
        <taxon>Xylariaceae</taxon>
        <taxon>Xylaria</taxon>
    </lineage>
</organism>
<keyword evidence="2" id="KW-1185">Reference proteome</keyword>
<dbReference type="EMBL" id="JAWHQM010000004">
    <property type="protein sequence ID" value="KAK5626886.1"/>
    <property type="molecule type" value="Genomic_DNA"/>
</dbReference>
<evidence type="ECO:0000313" key="2">
    <source>
        <dbReference type="Proteomes" id="UP001305414"/>
    </source>
</evidence>
<evidence type="ECO:0000313" key="1">
    <source>
        <dbReference type="EMBL" id="KAK5626886.1"/>
    </source>
</evidence>
<name>A0AAN7Z6Z4_9PEZI</name>
<sequence>MFDDTERTRLEEESLRKFVEPTSFPLFYEAAKLRIINPVPSEDQSVLERGERCEGPRSFPLFMALPMELRLSE</sequence>
<accession>A0AAN7Z6Z4</accession>
<protein>
    <submittedName>
        <fullName evidence="1">Uncharacterized protein</fullName>
    </submittedName>
</protein>
<dbReference type="AlphaFoldDB" id="A0AAN7Z6Z4"/>
<reference evidence="1 2" key="1">
    <citation type="submission" date="2023-10" db="EMBL/GenBank/DDBJ databases">
        <title>Draft genome sequence of Xylaria bambusicola isolate GMP-LS, the root and basal stem rot pathogen of sugarcane in Indonesia.</title>
        <authorList>
            <person name="Selvaraj P."/>
            <person name="Muralishankar V."/>
            <person name="Muruganantham S."/>
            <person name="Sp S."/>
            <person name="Haryani S."/>
            <person name="Lau K.J.X."/>
            <person name="Naqvi N.I."/>
        </authorList>
    </citation>
    <scope>NUCLEOTIDE SEQUENCE [LARGE SCALE GENOMIC DNA]</scope>
    <source>
        <strain evidence="1">GMP-LS</strain>
    </source>
</reference>
<gene>
    <name evidence="1" type="ORF">RRF57_002601</name>
</gene>
<comment type="caution">
    <text evidence="1">The sequence shown here is derived from an EMBL/GenBank/DDBJ whole genome shotgun (WGS) entry which is preliminary data.</text>
</comment>
<dbReference type="Proteomes" id="UP001305414">
    <property type="component" value="Unassembled WGS sequence"/>
</dbReference>